<evidence type="ECO:0000313" key="4">
    <source>
        <dbReference type="Proteomes" id="UP000075787"/>
    </source>
</evidence>
<dbReference type="AlphaFoldDB" id="A0A162LML9"/>
<dbReference type="Gene3D" id="2.60.120.10">
    <property type="entry name" value="Jelly Rolls"/>
    <property type="match status" value="1"/>
</dbReference>
<dbReference type="Pfam" id="PF08241">
    <property type="entry name" value="Methyltransf_11"/>
    <property type="match status" value="1"/>
</dbReference>
<dbReference type="SUPFAM" id="SSF53335">
    <property type="entry name" value="S-adenosyl-L-methionine-dependent methyltransferases"/>
    <property type="match status" value="1"/>
</dbReference>
<dbReference type="Pfam" id="PF07883">
    <property type="entry name" value="Cupin_2"/>
    <property type="match status" value="1"/>
</dbReference>
<evidence type="ECO:0000259" key="2">
    <source>
        <dbReference type="Pfam" id="PF08241"/>
    </source>
</evidence>
<gene>
    <name evidence="3" type="ORF">AUP44_02875</name>
</gene>
<dbReference type="CDD" id="cd02440">
    <property type="entry name" value="AdoMet_MTases"/>
    <property type="match status" value="1"/>
</dbReference>
<name>A0A162LML9_9PROT</name>
<protein>
    <recommendedName>
        <fullName evidence="5">Methyltransferase type 11</fullName>
    </recommendedName>
</protein>
<accession>A0A162LML9</accession>
<comment type="caution">
    <text evidence="3">The sequence shown here is derived from an EMBL/GenBank/DDBJ whole genome shotgun (WGS) entry which is preliminary data.</text>
</comment>
<organism evidence="3 4">
    <name type="scientific">Tistrella mobilis</name>
    <dbReference type="NCBI Taxonomy" id="171437"/>
    <lineage>
        <taxon>Bacteria</taxon>
        <taxon>Pseudomonadati</taxon>
        <taxon>Pseudomonadota</taxon>
        <taxon>Alphaproteobacteria</taxon>
        <taxon>Geminicoccales</taxon>
        <taxon>Geminicoccaceae</taxon>
        <taxon>Tistrella</taxon>
    </lineage>
</organism>
<dbReference type="InterPro" id="IPR013096">
    <property type="entry name" value="Cupin_2"/>
</dbReference>
<reference evidence="3 4" key="1">
    <citation type="submission" date="2015-12" db="EMBL/GenBank/DDBJ databases">
        <title>Genome sequence of Tistrella mobilis MCCC 1A02139.</title>
        <authorList>
            <person name="Lu L."/>
            <person name="Lai Q."/>
            <person name="Shao Z."/>
            <person name="Qian P."/>
        </authorList>
    </citation>
    <scope>NUCLEOTIDE SEQUENCE [LARGE SCALE GENOMIC DNA]</scope>
    <source>
        <strain evidence="3 4">MCCC 1A02139</strain>
    </source>
</reference>
<dbReference type="GO" id="GO:0008757">
    <property type="term" value="F:S-adenosylmethionine-dependent methyltransferase activity"/>
    <property type="evidence" value="ECO:0007669"/>
    <property type="project" value="InterPro"/>
</dbReference>
<dbReference type="PANTHER" id="PTHR43591:SF24">
    <property type="entry name" value="2-METHOXY-6-POLYPRENYL-1,4-BENZOQUINOL METHYLASE, MITOCHONDRIAL"/>
    <property type="match status" value="1"/>
</dbReference>
<dbReference type="InterPro" id="IPR014710">
    <property type="entry name" value="RmlC-like_jellyroll"/>
</dbReference>
<dbReference type="InterPro" id="IPR013216">
    <property type="entry name" value="Methyltransf_11"/>
</dbReference>
<feature type="domain" description="Cupin type-2" evidence="1">
    <location>
        <begin position="243"/>
        <end position="300"/>
    </location>
</feature>
<dbReference type="EMBL" id="LPZR01000057">
    <property type="protein sequence ID" value="KYO55756.1"/>
    <property type="molecule type" value="Genomic_DNA"/>
</dbReference>
<evidence type="ECO:0008006" key="5">
    <source>
        <dbReference type="Google" id="ProtNLM"/>
    </source>
</evidence>
<dbReference type="InterPro" id="IPR011051">
    <property type="entry name" value="RmlC_Cupin_sf"/>
</dbReference>
<dbReference type="OrthoDB" id="9808140at2"/>
<dbReference type="PANTHER" id="PTHR43591">
    <property type="entry name" value="METHYLTRANSFERASE"/>
    <property type="match status" value="1"/>
</dbReference>
<sequence length="304" mass="32072">MDRLTDRVARRPGGLIGRLIYRHPAGHETSFAMMLDALHPGPEDRLLDLGCGGGVFLERVLARGASAAGLDHSPDMVAETRRRNAAALAAGRLELHQGDVARLPFKDAAFTLVTSLNAFFFFPEPEAAIAEMARVLAPGGRLGIATTPPEQAAMLKRWFGPVAARMRLDAPDSLAGWMADAGLIPGEVKPVRQVGYLITARKPAMPASIGAEITMPGFHGRITGRMGPATAPLLVVDARVDGAIPPHAAMADELVVVLDGRLRARTGGTEHLLGPGDHLIVPAGTIHEAVAETPARLLLVGPPE</sequence>
<feature type="domain" description="Methyltransferase type 11" evidence="2">
    <location>
        <begin position="47"/>
        <end position="142"/>
    </location>
</feature>
<evidence type="ECO:0000313" key="3">
    <source>
        <dbReference type="EMBL" id="KYO55756.1"/>
    </source>
</evidence>
<evidence type="ECO:0000259" key="1">
    <source>
        <dbReference type="Pfam" id="PF07883"/>
    </source>
</evidence>
<proteinExistence type="predicted"/>
<dbReference type="SUPFAM" id="SSF51182">
    <property type="entry name" value="RmlC-like cupins"/>
    <property type="match status" value="1"/>
</dbReference>
<dbReference type="InterPro" id="IPR029063">
    <property type="entry name" value="SAM-dependent_MTases_sf"/>
</dbReference>
<dbReference type="Proteomes" id="UP000075787">
    <property type="component" value="Unassembled WGS sequence"/>
</dbReference>
<dbReference type="Gene3D" id="3.40.50.150">
    <property type="entry name" value="Vaccinia Virus protein VP39"/>
    <property type="match status" value="1"/>
</dbReference>